<feature type="signal peptide" evidence="1">
    <location>
        <begin position="1"/>
        <end position="17"/>
    </location>
</feature>
<comment type="caution">
    <text evidence="2">The sequence shown here is derived from an EMBL/GenBank/DDBJ whole genome shotgun (WGS) entry which is preliminary data.</text>
</comment>
<dbReference type="OrthoDB" id="5906340at2"/>
<evidence type="ECO:0008006" key="4">
    <source>
        <dbReference type="Google" id="ProtNLM"/>
    </source>
</evidence>
<gene>
    <name evidence="2" type="ORF">C942_04944</name>
</gene>
<protein>
    <recommendedName>
        <fullName evidence="4">Lipoprotein</fullName>
    </recommendedName>
</protein>
<dbReference type="PATRIC" id="fig|1056511.3.peg.1758"/>
<keyword evidence="1" id="KW-0732">Signal</keyword>
<reference evidence="2 3" key="1">
    <citation type="submission" date="2012-12" db="EMBL/GenBank/DDBJ databases">
        <title>Genome Assembly of Photobacterium sp. AK15.</title>
        <authorList>
            <person name="Khatri I."/>
            <person name="Vaidya B."/>
            <person name="Srinivas T.N.R."/>
            <person name="Subramanian S."/>
            <person name="Pinnaka A."/>
        </authorList>
    </citation>
    <scope>NUCLEOTIDE SEQUENCE [LARGE SCALE GENOMIC DNA]</scope>
    <source>
        <strain evidence="2 3">AK15</strain>
    </source>
</reference>
<name>L8JFU5_9GAMM</name>
<feature type="chain" id="PRO_5003992979" description="Lipoprotein" evidence="1">
    <location>
        <begin position="18"/>
        <end position="239"/>
    </location>
</feature>
<evidence type="ECO:0000256" key="1">
    <source>
        <dbReference type="SAM" id="SignalP"/>
    </source>
</evidence>
<dbReference type="AlphaFoldDB" id="L8JFU5"/>
<evidence type="ECO:0000313" key="3">
    <source>
        <dbReference type="Proteomes" id="UP000011134"/>
    </source>
</evidence>
<accession>L8JFU5</accession>
<proteinExistence type="predicted"/>
<sequence>MKKLVFASLLLPFLVVGCNSSDGGKGSEYLKPGNPVPPEEFKANGIFVGVNNNSAMIVAPDFGPLSSVVMKPEGSLIVTGSAKTYDNKMEATGVMYYGSGGSGYEAESRSEIVFDANYTIFKSSYNGSSIEESFKKIEDSLDLASLEGTHTSPLNGDTIKIEADGSLTINGSCTVTGTLKRTGFYYGIDDAEAVACSDSTLNGAYQGALATVNFNGEYMIASIFVSPEYAVVSAIAEKN</sequence>
<keyword evidence="3" id="KW-1185">Reference proteome</keyword>
<dbReference type="EMBL" id="AMZO01000009">
    <property type="protein sequence ID" value="ELR66282.1"/>
    <property type="molecule type" value="Genomic_DNA"/>
</dbReference>
<dbReference type="RefSeq" id="WP_007464655.1">
    <property type="nucleotide sequence ID" value="NZ_AMZO01000009.1"/>
</dbReference>
<dbReference type="Proteomes" id="UP000011134">
    <property type="component" value="Unassembled WGS sequence"/>
</dbReference>
<evidence type="ECO:0000313" key="2">
    <source>
        <dbReference type="EMBL" id="ELR66282.1"/>
    </source>
</evidence>
<dbReference type="PROSITE" id="PS51257">
    <property type="entry name" value="PROKAR_LIPOPROTEIN"/>
    <property type="match status" value="1"/>
</dbReference>
<organism evidence="2 3">
    <name type="scientific">Photobacterium marinum</name>
    <dbReference type="NCBI Taxonomy" id="1056511"/>
    <lineage>
        <taxon>Bacteria</taxon>
        <taxon>Pseudomonadati</taxon>
        <taxon>Pseudomonadota</taxon>
        <taxon>Gammaproteobacteria</taxon>
        <taxon>Vibrionales</taxon>
        <taxon>Vibrionaceae</taxon>
        <taxon>Photobacterium</taxon>
    </lineage>
</organism>